<dbReference type="InterPro" id="IPR052935">
    <property type="entry name" value="Mg2+_PAP"/>
</dbReference>
<feature type="region of interest" description="Disordered" evidence="1">
    <location>
        <begin position="298"/>
        <end position="321"/>
    </location>
</feature>
<evidence type="ECO:0000313" key="4">
    <source>
        <dbReference type="Proteomes" id="UP000318336"/>
    </source>
</evidence>
<accession>A0A542XGD3</accession>
<dbReference type="InterPro" id="IPR019236">
    <property type="entry name" value="APP1_cat"/>
</dbReference>
<dbReference type="RefSeq" id="WP_142007229.1">
    <property type="nucleotide sequence ID" value="NZ_CAJTBP010000001.1"/>
</dbReference>
<evidence type="ECO:0000256" key="1">
    <source>
        <dbReference type="SAM" id="MobiDB-lite"/>
    </source>
</evidence>
<keyword evidence="4" id="KW-1185">Reference proteome</keyword>
<dbReference type="Pfam" id="PF09949">
    <property type="entry name" value="APP1_cat"/>
    <property type="match status" value="1"/>
</dbReference>
<dbReference type="OrthoDB" id="9789875at2"/>
<evidence type="ECO:0000259" key="2">
    <source>
        <dbReference type="Pfam" id="PF09949"/>
    </source>
</evidence>
<gene>
    <name evidence="3" type="ORF">FB554_3071</name>
</gene>
<protein>
    <submittedName>
        <fullName evidence="3">Phosphatidate phosphatase APP1</fullName>
    </submittedName>
</protein>
<dbReference type="Proteomes" id="UP000318336">
    <property type="component" value="Unassembled WGS sequence"/>
</dbReference>
<name>A0A542XGD3_9MICO</name>
<dbReference type="PANTHER" id="PTHR28208:SF3">
    <property type="entry name" value="PHOSPHATIDATE PHOSPHATASE APP1"/>
    <property type="match status" value="1"/>
</dbReference>
<dbReference type="AlphaFoldDB" id="A0A542XGD3"/>
<dbReference type="GO" id="GO:0008195">
    <property type="term" value="F:phosphatidate phosphatase activity"/>
    <property type="evidence" value="ECO:0007669"/>
    <property type="project" value="InterPro"/>
</dbReference>
<feature type="domain" description="Phosphatidate phosphatase APP1 catalytic" evidence="2">
    <location>
        <begin position="141"/>
        <end position="291"/>
    </location>
</feature>
<dbReference type="EMBL" id="VFOK01000001">
    <property type="protein sequence ID" value="TQL34889.1"/>
    <property type="molecule type" value="Genomic_DNA"/>
</dbReference>
<dbReference type="PANTHER" id="PTHR28208">
    <property type="entry name" value="PHOSPHATIDATE PHOSPHATASE APP1"/>
    <property type="match status" value="1"/>
</dbReference>
<evidence type="ECO:0000313" key="3">
    <source>
        <dbReference type="EMBL" id="TQL34889.1"/>
    </source>
</evidence>
<proteinExistence type="predicted"/>
<reference evidence="3 4" key="1">
    <citation type="submission" date="2019-06" db="EMBL/GenBank/DDBJ databases">
        <title>Sequencing the genomes of 1000 actinobacteria strains.</title>
        <authorList>
            <person name="Klenk H.-P."/>
        </authorList>
    </citation>
    <scope>NUCLEOTIDE SEQUENCE [LARGE SCALE GENOMIC DNA]</scope>
    <source>
        <strain evidence="3 4">DSM 24617</strain>
    </source>
</reference>
<feature type="region of interest" description="Disordered" evidence="1">
    <location>
        <begin position="336"/>
        <end position="369"/>
    </location>
</feature>
<comment type="caution">
    <text evidence="3">The sequence shown here is derived from an EMBL/GenBank/DDBJ whole genome shotgun (WGS) entry which is preliminary data.</text>
</comment>
<sequence>MGNPHPASRAEDAFNAHLAGRLAKRGWGRHVLPFTGYAGADFARVFARVVMRRRGGPGLPDEDEPVQRGWRMFLSAPLPAVTVTVRLGRAKVEVVSDRGGYIDVELRGHGLEPGWHEATFELDGHVDTGPVQVIDPQARLGIISDIDDTCLVTSLPRPMLAAYNSFVLQETARRVVPGMAAMFRSLIAHHPGTPVIYLSTGAWNAQPTLARFLRRHGYPEGALLLTDWGPTEESWFRSGQAHKRAALRRLTEEFPHIRWLLVGDDGQHDPTLYDEIARARPDRVETIAIRHLTTAQQMLSSGTPLPADEPSGPSSVPVVEGPDGYVLHRLVTHAMRARQQVEEQAAEQSGPADQRTDQAERELEGADRA</sequence>
<feature type="compositionally biased region" description="Basic and acidic residues" evidence="1">
    <location>
        <begin position="354"/>
        <end position="369"/>
    </location>
</feature>
<organism evidence="3 4">
    <name type="scientific">Barrientosiimonas humi</name>
    <dbReference type="NCBI Taxonomy" id="999931"/>
    <lineage>
        <taxon>Bacteria</taxon>
        <taxon>Bacillati</taxon>
        <taxon>Actinomycetota</taxon>
        <taxon>Actinomycetes</taxon>
        <taxon>Micrococcales</taxon>
        <taxon>Dermacoccaceae</taxon>
        <taxon>Barrientosiimonas</taxon>
    </lineage>
</organism>